<proteinExistence type="predicted"/>
<dbReference type="PANTHER" id="PTHR37540">
    <property type="entry name" value="TRANSCRIPTION FACTOR (ACR-2), PUTATIVE-RELATED-RELATED"/>
    <property type="match status" value="1"/>
</dbReference>
<reference evidence="1 2" key="1">
    <citation type="journal article" date="2018" name="PLoS Pathog.">
        <title>Evolution of structural diversity of trichothecenes, a family of toxins produced by plant pathogenic and entomopathogenic fungi.</title>
        <authorList>
            <person name="Proctor R.H."/>
            <person name="McCormick S.P."/>
            <person name="Kim H.S."/>
            <person name="Cardoza R.E."/>
            <person name="Stanley A.M."/>
            <person name="Lindo L."/>
            <person name="Kelly A."/>
            <person name="Brown D.W."/>
            <person name="Lee T."/>
            <person name="Vaughan M.M."/>
            <person name="Alexander N.J."/>
            <person name="Busman M."/>
            <person name="Gutierrez S."/>
        </authorList>
    </citation>
    <scope>NUCLEOTIDE SEQUENCE [LARGE SCALE GENOMIC DNA]</scope>
    <source>
        <strain evidence="1 2">NRRL 20695</strain>
    </source>
</reference>
<organism evidence="1 2">
    <name type="scientific">Fusarium longipes</name>
    <dbReference type="NCBI Taxonomy" id="694270"/>
    <lineage>
        <taxon>Eukaryota</taxon>
        <taxon>Fungi</taxon>
        <taxon>Dikarya</taxon>
        <taxon>Ascomycota</taxon>
        <taxon>Pezizomycotina</taxon>
        <taxon>Sordariomycetes</taxon>
        <taxon>Hypocreomycetidae</taxon>
        <taxon>Hypocreales</taxon>
        <taxon>Nectriaceae</taxon>
        <taxon>Fusarium</taxon>
    </lineage>
</organism>
<name>A0A395S9X5_9HYPO</name>
<comment type="caution">
    <text evidence="1">The sequence shown here is derived from an EMBL/GenBank/DDBJ whole genome shotgun (WGS) entry which is preliminary data.</text>
</comment>
<evidence type="ECO:0000313" key="1">
    <source>
        <dbReference type="EMBL" id="RGP69198.1"/>
    </source>
</evidence>
<dbReference type="EMBL" id="PXOG01000185">
    <property type="protein sequence ID" value="RGP69198.1"/>
    <property type="molecule type" value="Genomic_DNA"/>
</dbReference>
<accession>A0A395S9X5</accession>
<dbReference type="AlphaFoldDB" id="A0A395S9X5"/>
<evidence type="ECO:0008006" key="3">
    <source>
        <dbReference type="Google" id="ProtNLM"/>
    </source>
</evidence>
<sequence length="568" mass="64541">MFTLSHLILHLQFFDDLIHSNRFGITMDETLNQRLKALEAEMAGLHINDQSQVLRALEPEMACLRIDDRSQTLTTYCQRTYSQIPRSKDTSLTWAESLVLWDFTPWLWNLDGIKGIKKGDLEVICCTDDDLNDFSFVSHQAQDTERARSVLAAVLQPDFGEFERAGLNVLAWRMPRRRAGQACDYEKNIDSDSADVKTDVNAVGPNTLSMVYPTWHSYPYSTIACALLDPFDTLCESPERLRQLLKHLLFQSLHMKDASSSLLTDRTLFHALSLLLTLEANDHLPNYETLHHRGQVLESLKSDLSRPLAGIPSLQIITAILLLIGYEYRVQDTQSRPNPAATHIRGLEQIIQQSNFLAGHKQVRQIQRALFWQDIICSLANGTPRLLQLDNHDAFAQLREDQKSCQYFVLPQGFEIHSQSWPPASIAVLKDLNALCQHVESINGQEKTSRAVFDEDMDAMIAPIKLMEDLDDEGYPLGNSQANLEIRLVDLLSQTTRTNLDNHENLIYRACLFAAYLCTYRLSTGIWAGHFVPEKCHHGNSLLISHSGYFMWQVASQRASSIGIKQQF</sequence>
<dbReference type="Proteomes" id="UP000266234">
    <property type="component" value="Unassembled WGS sequence"/>
</dbReference>
<protein>
    <recommendedName>
        <fullName evidence="3">Transcription factor domain-containing protein</fullName>
    </recommendedName>
</protein>
<dbReference type="OrthoDB" id="4525710at2759"/>
<dbReference type="STRING" id="694270.A0A395S9X5"/>
<dbReference type="PANTHER" id="PTHR37540:SF5">
    <property type="entry name" value="TRANSCRIPTION FACTOR DOMAIN-CONTAINING PROTEIN"/>
    <property type="match status" value="1"/>
</dbReference>
<gene>
    <name evidence="1" type="ORF">FLONG3_7834</name>
</gene>
<evidence type="ECO:0000313" key="2">
    <source>
        <dbReference type="Proteomes" id="UP000266234"/>
    </source>
</evidence>
<keyword evidence="2" id="KW-1185">Reference proteome</keyword>